<feature type="domain" description="DUF4440" evidence="2">
    <location>
        <begin position="33"/>
        <end position="145"/>
    </location>
</feature>
<dbReference type="AlphaFoldDB" id="A0A1M6H573"/>
<dbReference type="InterPro" id="IPR032710">
    <property type="entry name" value="NTF2-like_dom_sf"/>
</dbReference>
<dbReference type="Gene3D" id="3.10.450.50">
    <property type="match status" value="1"/>
</dbReference>
<reference evidence="4" key="1">
    <citation type="submission" date="2016-11" db="EMBL/GenBank/DDBJ databases">
        <authorList>
            <person name="Varghese N."/>
            <person name="Submissions S."/>
        </authorList>
    </citation>
    <scope>NUCLEOTIDE SEQUENCE [LARGE SCALE GENOMIC DNA]</scope>
    <source>
        <strain evidence="4">DSM 22623</strain>
    </source>
</reference>
<protein>
    <recommendedName>
        <fullName evidence="2">DUF4440 domain-containing protein</fullName>
    </recommendedName>
</protein>
<gene>
    <name evidence="3" type="ORF">SAMN04488508_10669</name>
</gene>
<sequence length="155" mass="17709">MKMFTLCFLIVLSNLMISCTNTTPHPVNQEKELLAAVNEFNQAFKEGNVKKLASMITDDYHHTNGNAKPISKDDWIGYLTKRSVQIENGDIKVNTYQMEETDIKFHDHTAILTAKITVSTSKGDTTQQNQYRVTNFWVHQDGSWKRAGFHDGKIE</sequence>
<dbReference type="EMBL" id="FQYP01000006">
    <property type="protein sequence ID" value="SHJ17229.1"/>
    <property type="molecule type" value="Genomic_DNA"/>
</dbReference>
<evidence type="ECO:0000313" key="4">
    <source>
        <dbReference type="Proteomes" id="UP000184432"/>
    </source>
</evidence>
<organism evidence="3 4">
    <name type="scientific">Aquimarina spongiae</name>
    <dbReference type="NCBI Taxonomy" id="570521"/>
    <lineage>
        <taxon>Bacteria</taxon>
        <taxon>Pseudomonadati</taxon>
        <taxon>Bacteroidota</taxon>
        <taxon>Flavobacteriia</taxon>
        <taxon>Flavobacteriales</taxon>
        <taxon>Flavobacteriaceae</taxon>
        <taxon>Aquimarina</taxon>
    </lineage>
</organism>
<proteinExistence type="predicted"/>
<evidence type="ECO:0000259" key="2">
    <source>
        <dbReference type="Pfam" id="PF14534"/>
    </source>
</evidence>
<dbReference type="RefSeq" id="WP_073316784.1">
    <property type="nucleotide sequence ID" value="NZ_FQYP01000006.1"/>
</dbReference>
<feature type="chain" id="PRO_5012997244" description="DUF4440 domain-containing protein" evidence="1">
    <location>
        <begin position="19"/>
        <end position="155"/>
    </location>
</feature>
<keyword evidence="4" id="KW-1185">Reference proteome</keyword>
<feature type="signal peptide" evidence="1">
    <location>
        <begin position="1"/>
        <end position="18"/>
    </location>
</feature>
<dbReference type="Proteomes" id="UP000184432">
    <property type="component" value="Unassembled WGS sequence"/>
</dbReference>
<dbReference type="SUPFAM" id="SSF54427">
    <property type="entry name" value="NTF2-like"/>
    <property type="match status" value="1"/>
</dbReference>
<keyword evidence="1" id="KW-0732">Signal</keyword>
<dbReference type="STRING" id="570521.SAMN04488508_10669"/>
<dbReference type="Pfam" id="PF14534">
    <property type="entry name" value="DUF4440"/>
    <property type="match status" value="1"/>
</dbReference>
<dbReference type="OrthoDB" id="1155228at2"/>
<dbReference type="InterPro" id="IPR027843">
    <property type="entry name" value="DUF4440"/>
</dbReference>
<name>A0A1M6H573_9FLAO</name>
<dbReference type="PROSITE" id="PS51257">
    <property type="entry name" value="PROKAR_LIPOPROTEIN"/>
    <property type="match status" value="1"/>
</dbReference>
<accession>A0A1M6H573</accession>
<evidence type="ECO:0000313" key="3">
    <source>
        <dbReference type="EMBL" id="SHJ17229.1"/>
    </source>
</evidence>
<evidence type="ECO:0000256" key="1">
    <source>
        <dbReference type="SAM" id="SignalP"/>
    </source>
</evidence>